<feature type="transmembrane region" description="Helical" evidence="2">
    <location>
        <begin position="477"/>
        <end position="498"/>
    </location>
</feature>
<feature type="transmembrane region" description="Helical" evidence="2">
    <location>
        <begin position="113"/>
        <end position="134"/>
    </location>
</feature>
<feature type="transmembrane region" description="Helical" evidence="2">
    <location>
        <begin position="435"/>
        <end position="457"/>
    </location>
</feature>
<feature type="transmembrane region" description="Helical" evidence="2">
    <location>
        <begin position="217"/>
        <end position="235"/>
    </location>
</feature>
<proteinExistence type="predicted"/>
<feature type="transmembrane region" description="Helical" evidence="2">
    <location>
        <begin position="242"/>
        <end position="263"/>
    </location>
</feature>
<comment type="caution">
    <text evidence="3">The sequence shown here is derived from an EMBL/GenBank/DDBJ whole genome shotgun (WGS) entry which is preliminary data.</text>
</comment>
<keyword evidence="2" id="KW-1133">Transmembrane helix</keyword>
<evidence type="ECO:0000256" key="2">
    <source>
        <dbReference type="SAM" id="Phobius"/>
    </source>
</evidence>
<feature type="transmembrane region" description="Helical" evidence="2">
    <location>
        <begin position="376"/>
        <end position="395"/>
    </location>
</feature>
<gene>
    <name evidence="3" type="ORF">J3U76_10910</name>
</gene>
<evidence type="ECO:0000313" key="3">
    <source>
        <dbReference type="EMBL" id="MBO1520124.1"/>
    </source>
</evidence>
<dbReference type="EMBL" id="JAGDFX010000012">
    <property type="protein sequence ID" value="MBO1520124.1"/>
    <property type="molecule type" value="Genomic_DNA"/>
</dbReference>
<protein>
    <submittedName>
        <fullName evidence="3">DUF3360 family protein</fullName>
    </submittedName>
</protein>
<keyword evidence="2" id="KW-0472">Membrane</keyword>
<dbReference type="InterPro" id="IPR021794">
    <property type="entry name" value="DUF3360"/>
</dbReference>
<keyword evidence="2" id="KW-0812">Transmembrane</keyword>
<dbReference type="Proteomes" id="UP000664882">
    <property type="component" value="Unassembled WGS sequence"/>
</dbReference>
<organism evidence="3 4">
    <name type="scientific">Oceanisphaera pacifica</name>
    <dbReference type="NCBI Taxonomy" id="2818389"/>
    <lineage>
        <taxon>Bacteria</taxon>
        <taxon>Pseudomonadati</taxon>
        <taxon>Pseudomonadota</taxon>
        <taxon>Gammaproteobacteria</taxon>
        <taxon>Aeromonadales</taxon>
        <taxon>Aeromonadaceae</taxon>
        <taxon>Oceanisphaera</taxon>
    </lineage>
</organism>
<feature type="transmembrane region" description="Helical" evidence="2">
    <location>
        <begin position="401"/>
        <end position="423"/>
    </location>
</feature>
<feature type="transmembrane region" description="Helical" evidence="2">
    <location>
        <begin position="192"/>
        <end position="211"/>
    </location>
</feature>
<sequence length="507" mass="54289">MVSIKESHVSHTNENSYQANQTSSESESSYQAQHKPSSEFESRAAYLEHELSIMQPKRWRINLPFKDYRFELEDLIPALAATIGKIVMVAAVVAAFAGPLGLSDAFVVENTRFEMLIAAIFFVILFSGFINPTANLAGTHGPMIPLIPLIVASGGHPLALGLLVGFFGLLLSVSKGGSKLMALTSDGVRGGLLIYLGAIGLLSQLKSITNWANGIEMGYIAFVVIISTIIMYALLARWGMRWLSIPLGSGIALLIALALGAPFEFVTEPGIPPLSPTYWWGADTGWQMGLPDLGAFISVAPFAILAVAMWSPDVMGQRVFQEMNYPKKANKVLMNVDDTMGVAAIRQAFGSALGGGNLASSWGTYIIPAAIAKRPIPAGAILTGVMCIVAALWGYPMDLAVWPPVLSVALIVGVFMPLLEAGMQMTRSTTSSQSAGIVVFASAFVNPVFGWSMTMLLDNLGLIGDKERGKTLRRTDRWVIPGITFIVLLVIMAGVDMLPGIPGFIAH</sequence>
<reference evidence="3 4" key="1">
    <citation type="submission" date="2021-03" db="EMBL/GenBank/DDBJ databases">
        <title>Oceanisphaera sp. nov., isolated from the intestine.</title>
        <authorList>
            <person name="Zhao L.-H."/>
            <person name="Shi L.-F."/>
        </authorList>
    </citation>
    <scope>NUCLEOTIDE SEQUENCE [LARGE SCALE GENOMIC DNA]</scope>
    <source>
        <strain evidence="3 4">DM8</strain>
    </source>
</reference>
<feature type="region of interest" description="Disordered" evidence="1">
    <location>
        <begin position="1"/>
        <end position="34"/>
    </location>
</feature>
<dbReference type="Pfam" id="PF11840">
    <property type="entry name" value="DUF3360"/>
    <property type="match status" value="1"/>
</dbReference>
<feature type="transmembrane region" description="Helical" evidence="2">
    <location>
        <begin position="75"/>
        <end position="101"/>
    </location>
</feature>
<name>A0ABS3NHQ6_9GAMM</name>
<feature type="transmembrane region" description="Helical" evidence="2">
    <location>
        <begin position="293"/>
        <end position="311"/>
    </location>
</feature>
<keyword evidence="4" id="KW-1185">Reference proteome</keyword>
<evidence type="ECO:0000313" key="4">
    <source>
        <dbReference type="Proteomes" id="UP000664882"/>
    </source>
</evidence>
<evidence type="ECO:0000256" key="1">
    <source>
        <dbReference type="SAM" id="MobiDB-lite"/>
    </source>
</evidence>
<accession>A0ABS3NHQ6</accession>
<feature type="compositionally biased region" description="Basic and acidic residues" evidence="1">
    <location>
        <begin position="1"/>
        <end position="11"/>
    </location>
</feature>
<feature type="transmembrane region" description="Helical" evidence="2">
    <location>
        <begin position="146"/>
        <end position="171"/>
    </location>
</feature>
<feature type="compositionally biased region" description="Polar residues" evidence="1">
    <location>
        <begin position="12"/>
        <end position="34"/>
    </location>
</feature>